<feature type="region of interest" description="Disordered" evidence="1">
    <location>
        <begin position="21"/>
        <end position="43"/>
    </location>
</feature>
<evidence type="ECO:0000313" key="3">
    <source>
        <dbReference type="Proteomes" id="UP000192769"/>
    </source>
</evidence>
<accession>A0A1V9DLZ3</accession>
<organism evidence="2 3">
    <name type="scientific">Pantoea latae</name>
    <dbReference type="NCBI Taxonomy" id="1964541"/>
    <lineage>
        <taxon>Bacteria</taxon>
        <taxon>Pseudomonadati</taxon>
        <taxon>Pseudomonadota</taxon>
        <taxon>Gammaproteobacteria</taxon>
        <taxon>Enterobacterales</taxon>
        <taxon>Erwiniaceae</taxon>
        <taxon>Pantoea</taxon>
    </lineage>
</organism>
<dbReference type="AlphaFoldDB" id="A0A1V9DLZ3"/>
<comment type="caution">
    <text evidence="2">The sequence shown here is derived from an EMBL/GenBank/DDBJ whole genome shotgun (WGS) entry which is preliminary data.</text>
</comment>
<evidence type="ECO:0000256" key="1">
    <source>
        <dbReference type="SAM" id="MobiDB-lite"/>
    </source>
</evidence>
<keyword evidence="3" id="KW-1185">Reference proteome</keyword>
<evidence type="ECO:0000313" key="2">
    <source>
        <dbReference type="EMBL" id="OQP34858.1"/>
    </source>
</evidence>
<sequence>MSRQIGVNNSELTKNSANDNFFEISPCQPERTPYNAPPLTRHNGLRNAVFRRLRQLSRRMKSLKKRG</sequence>
<dbReference type="Proteomes" id="UP000192769">
    <property type="component" value="Unassembled WGS sequence"/>
</dbReference>
<name>A0A1V9DLZ3_9GAMM</name>
<dbReference type="EMBL" id="MWUE01000010">
    <property type="protein sequence ID" value="OQP34858.1"/>
    <property type="molecule type" value="Genomic_DNA"/>
</dbReference>
<protein>
    <submittedName>
        <fullName evidence="2">Uncharacterized protein</fullName>
    </submittedName>
</protein>
<reference evidence="2 3" key="1">
    <citation type="submission" date="2017-02" db="EMBL/GenBank/DDBJ databases">
        <title>Whole genome shotgun sequence of Pantoea agglomerans strain AS1 isolated from a cycad, Zamia floridana in Central Florida, USA.</title>
        <authorList>
            <person name="Lata P."/>
            <person name="Govindarajan S."/>
            <person name="Qi F."/>
            <person name="Li J.-L."/>
            <person name="Maurya S.K."/>
            <person name="Sahoo M.K."/>
        </authorList>
    </citation>
    <scope>NUCLEOTIDE SEQUENCE [LARGE SCALE GENOMIC DNA]</scope>
    <source>
        <strain evidence="2 3">AS1</strain>
    </source>
</reference>
<gene>
    <name evidence="2" type="ORF">B2J69_07755</name>
</gene>
<proteinExistence type="predicted"/>